<dbReference type="InterPro" id="IPR056091">
    <property type="entry name" value="DUF7674"/>
</dbReference>
<sequence>MKTKIYEAIQQWIPESKNWTDFPPTSDETINQYALLKRVARFCIEKMDSSDEDEAESAKEVIRVINLLYESGNHYTRNAIENEFFTELITQENPASLKKHLDFFSKESKQGYIRTLLEN</sequence>
<name>A0A3L9ZLM0_9FLAO</name>
<dbReference type="RefSeq" id="WP_121926323.1">
    <property type="nucleotide sequence ID" value="NZ_CBCSGA010000028.1"/>
</dbReference>
<reference evidence="2 3" key="1">
    <citation type="submission" date="2018-10" db="EMBL/GenBank/DDBJ databases">
        <title>Genomic Encyclopedia of Archaeal and Bacterial Type Strains, Phase II (KMG-II): from individual species to whole genera.</title>
        <authorList>
            <person name="Goeker M."/>
        </authorList>
    </citation>
    <scope>NUCLEOTIDE SEQUENCE [LARGE SCALE GENOMIC DNA]</scope>
    <source>
        <strain evidence="2 3">DSM 19727</strain>
    </source>
</reference>
<dbReference type="Pfam" id="PF24722">
    <property type="entry name" value="DUF7674"/>
    <property type="match status" value="1"/>
</dbReference>
<evidence type="ECO:0000313" key="2">
    <source>
        <dbReference type="EMBL" id="RMA73160.1"/>
    </source>
</evidence>
<feature type="domain" description="DUF7674" evidence="1">
    <location>
        <begin position="7"/>
        <end position="114"/>
    </location>
</feature>
<dbReference type="EMBL" id="REFH01000011">
    <property type="protein sequence ID" value="RMA73160.1"/>
    <property type="molecule type" value="Genomic_DNA"/>
</dbReference>
<gene>
    <name evidence="2" type="ORF">BC961_2767</name>
</gene>
<dbReference type="AlphaFoldDB" id="A0A3L9ZLM0"/>
<dbReference type="OrthoDB" id="1256253at2"/>
<protein>
    <recommendedName>
        <fullName evidence="1">DUF7674 domain-containing protein</fullName>
    </recommendedName>
</protein>
<proteinExistence type="predicted"/>
<organism evidence="2 3">
    <name type="scientific">Flavobacterium weaverense</name>
    <dbReference type="NCBI Taxonomy" id="271156"/>
    <lineage>
        <taxon>Bacteria</taxon>
        <taxon>Pseudomonadati</taxon>
        <taxon>Bacteroidota</taxon>
        <taxon>Flavobacteriia</taxon>
        <taxon>Flavobacteriales</taxon>
        <taxon>Flavobacteriaceae</taxon>
        <taxon>Flavobacterium</taxon>
    </lineage>
</organism>
<comment type="caution">
    <text evidence="2">The sequence shown here is derived from an EMBL/GenBank/DDBJ whole genome shotgun (WGS) entry which is preliminary data.</text>
</comment>
<evidence type="ECO:0000259" key="1">
    <source>
        <dbReference type="Pfam" id="PF24722"/>
    </source>
</evidence>
<dbReference type="Proteomes" id="UP000280368">
    <property type="component" value="Unassembled WGS sequence"/>
</dbReference>
<accession>A0A3L9ZLM0</accession>
<evidence type="ECO:0000313" key="3">
    <source>
        <dbReference type="Proteomes" id="UP000280368"/>
    </source>
</evidence>
<keyword evidence="3" id="KW-1185">Reference proteome</keyword>